<organism evidence="8">
    <name type="scientific">Rhodotorula toruloides</name>
    <name type="common">Yeast</name>
    <name type="synonym">Rhodosporidium toruloides</name>
    <dbReference type="NCBI Taxonomy" id="5286"/>
    <lineage>
        <taxon>Eukaryota</taxon>
        <taxon>Fungi</taxon>
        <taxon>Dikarya</taxon>
        <taxon>Basidiomycota</taxon>
        <taxon>Pucciniomycotina</taxon>
        <taxon>Microbotryomycetes</taxon>
        <taxon>Sporidiobolales</taxon>
        <taxon>Sporidiobolaceae</taxon>
        <taxon>Rhodotorula</taxon>
    </lineage>
</organism>
<evidence type="ECO:0000256" key="2">
    <source>
        <dbReference type="ARBA" id="ARBA00022771"/>
    </source>
</evidence>
<accession>A0A061B3E8</accession>
<evidence type="ECO:0000256" key="3">
    <source>
        <dbReference type="ARBA" id="ARBA00022833"/>
    </source>
</evidence>
<sequence length="477" mass="50679">MAVVAEDDAVALFDYTQTVPHALECPICRSPLADPVQTPTCQHLFCRACLARSLALARSCPIDRSPLDSVDDCEPAPRAVRELLDNLTVRCLLRNGACGKEMRRDEWDRHASVCGRRDEKSEAEAATVAPTEERSSGDEAEDAGATRTERCELCDVEILSSEMPAHLTTCPSSRCPCTHCSLNLPLSSHPSHLLNSCPSVPLPCPHAQHGCTYTGPRTQLYDDHLPTECAYEPLKDYLEQQDRRTRELEGENWELKKRVGVLEGRLESVERLIEGLRKGMGEYFPADDKPSSSTSSKPSASIPSPSFSSTLSTLSTQSTNLSSTLSSLSHSHHQHLSTTHHLVDELAALRAGLAGVRIQVGGVMMEMQRVAASGGGGGMMLGRRAGEAEDEVGEAGGPAGTSGQGASFPPPFFRSRTMPYPPPPHAQMYGGPPGLDYAGGMGAQGARGVYGGMYGVGAGAAGMGPLSPGMGGAGVKL</sequence>
<dbReference type="GO" id="GO:0008270">
    <property type="term" value="F:zinc ion binding"/>
    <property type="evidence" value="ECO:0007669"/>
    <property type="project" value="UniProtKB-KW"/>
</dbReference>
<evidence type="ECO:0000256" key="1">
    <source>
        <dbReference type="ARBA" id="ARBA00022723"/>
    </source>
</evidence>
<dbReference type="SUPFAM" id="SSF49599">
    <property type="entry name" value="TRAF domain-like"/>
    <property type="match status" value="1"/>
</dbReference>
<dbReference type="PROSITE" id="PS50145">
    <property type="entry name" value="ZF_TRAF"/>
    <property type="match status" value="1"/>
</dbReference>
<feature type="region of interest" description="Disordered" evidence="5">
    <location>
        <begin position="121"/>
        <end position="144"/>
    </location>
</feature>
<feature type="domain" description="RING-type" evidence="6">
    <location>
        <begin position="25"/>
        <end position="64"/>
    </location>
</feature>
<keyword evidence="1 4" id="KW-0479">Metal-binding</keyword>
<feature type="region of interest" description="Disordered" evidence="5">
    <location>
        <begin position="281"/>
        <end position="313"/>
    </location>
</feature>
<keyword evidence="3 4" id="KW-0862">Zinc</keyword>
<dbReference type="InterPro" id="IPR001841">
    <property type="entry name" value="Znf_RING"/>
</dbReference>
<dbReference type="OrthoDB" id="2536081at2759"/>
<evidence type="ECO:0000313" key="8">
    <source>
        <dbReference type="EMBL" id="CDR42197.1"/>
    </source>
</evidence>
<name>A0A061B3E8_RHOTO</name>
<dbReference type="EMBL" id="LK052941">
    <property type="protein sequence ID" value="CDR42197.1"/>
    <property type="molecule type" value="Genomic_DNA"/>
</dbReference>
<feature type="zinc finger region" description="TRAF-type" evidence="4">
    <location>
        <begin position="165"/>
        <end position="220"/>
    </location>
</feature>
<dbReference type="Pfam" id="PF02176">
    <property type="entry name" value="zf-TRAF"/>
    <property type="match status" value="1"/>
</dbReference>
<dbReference type="InterPro" id="IPR017907">
    <property type="entry name" value="Znf_RING_CS"/>
</dbReference>
<proteinExistence type="predicted"/>
<evidence type="ECO:0000259" key="7">
    <source>
        <dbReference type="PROSITE" id="PS50145"/>
    </source>
</evidence>
<feature type="domain" description="TRAF-type" evidence="7">
    <location>
        <begin position="165"/>
        <end position="220"/>
    </location>
</feature>
<dbReference type="SMART" id="SM00184">
    <property type="entry name" value="RING"/>
    <property type="match status" value="1"/>
</dbReference>
<dbReference type="AlphaFoldDB" id="A0A061B3E8"/>
<protein>
    <submittedName>
        <fullName evidence="8">RHTO0S06e10858g1_1</fullName>
    </submittedName>
</protein>
<dbReference type="InterPro" id="IPR013083">
    <property type="entry name" value="Znf_RING/FYVE/PHD"/>
</dbReference>
<reference evidence="8" key="1">
    <citation type="journal article" date="2014" name="Genome Announc.">
        <title>Draft genome sequence of Rhodosporidium toruloides CECT1137, an oleaginous yeast of biotechnological interest.</title>
        <authorList>
            <person name="Morin N."/>
            <person name="Calcas X."/>
            <person name="Devillers H."/>
            <person name="Durrens P."/>
            <person name="Sherman D.J."/>
            <person name="Nicaud J.-M."/>
            <person name="Neuveglise C."/>
        </authorList>
    </citation>
    <scope>NUCLEOTIDE SEQUENCE</scope>
    <source>
        <strain evidence="8">CECT1137</strain>
    </source>
</reference>
<dbReference type="PROSITE" id="PS00518">
    <property type="entry name" value="ZF_RING_1"/>
    <property type="match status" value="1"/>
</dbReference>
<dbReference type="PROSITE" id="PS50089">
    <property type="entry name" value="ZF_RING_2"/>
    <property type="match status" value="1"/>
</dbReference>
<dbReference type="Gene3D" id="3.30.40.10">
    <property type="entry name" value="Zinc/RING finger domain, C3HC4 (zinc finger)"/>
    <property type="match status" value="2"/>
</dbReference>
<feature type="compositionally biased region" description="Low complexity" evidence="5">
    <location>
        <begin position="291"/>
        <end position="313"/>
    </location>
</feature>
<dbReference type="Pfam" id="PF13923">
    <property type="entry name" value="zf-C3HC4_2"/>
    <property type="match status" value="1"/>
</dbReference>
<evidence type="ECO:0000259" key="6">
    <source>
        <dbReference type="PROSITE" id="PS50089"/>
    </source>
</evidence>
<dbReference type="PANTHER" id="PTHR10131">
    <property type="entry name" value="TNF RECEPTOR ASSOCIATED FACTOR"/>
    <property type="match status" value="1"/>
</dbReference>
<dbReference type="SUPFAM" id="SSF57850">
    <property type="entry name" value="RING/U-box"/>
    <property type="match status" value="1"/>
</dbReference>
<feature type="compositionally biased region" description="Basic and acidic residues" evidence="5">
    <location>
        <begin position="281"/>
        <end position="290"/>
    </location>
</feature>
<dbReference type="InterPro" id="IPR001293">
    <property type="entry name" value="Znf_TRAF"/>
</dbReference>
<evidence type="ECO:0000256" key="4">
    <source>
        <dbReference type="PROSITE-ProRule" id="PRU00207"/>
    </source>
</evidence>
<keyword evidence="2 4" id="KW-0863">Zinc-finger</keyword>
<dbReference type="PANTHER" id="PTHR10131:SF94">
    <property type="entry name" value="TNF RECEPTOR-ASSOCIATED FACTOR 4"/>
    <property type="match status" value="1"/>
</dbReference>
<evidence type="ECO:0000256" key="5">
    <source>
        <dbReference type="SAM" id="MobiDB-lite"/>
    </source>
</evidence>
<gene>
    <name evidence="8" type="ORF">RHTO0S_06e10858g</name>
</gene>